<evidence type="ECO:0000256" key="1">
    <source>
        <dbReference type="PROSITE-ProRule" id="PRU01360"/>
    </source>
</evidence>
<keyword evidence="4" id="KW-0645">Protease</keyword>
<feature type="domain" description="TonB-dependent receptor plug" evidence="3">
    <location>
        <begin position="117"/>
        <end position="225"/>
    </location>
</feature>
<feature type="chain" id="PRO_5037944826" evidence="2">
    <location>
        <begin position="22"/>
        <end position="240"/>
    </location>
</feature>
<organism evidence="4 5">
    <name type="scientific">Fulvivirga sediminis</name>
    <dbReference type="NCBI Taxonomy" id="2803949"/>
    <lineage>
        <taxon>Bacteria</taxon>
        <taxon>Pseudomonadati</taxon>
        <taxon>Bacteroidota</taxon>
        <taxon>Cytophagia</taxon>
        <taxon>Cytophagales</taxon>
        <taxon>Fulvivirgaceae</taxon>
        <taxon>Fulvivirga</taxon>
    </lineage>
</organism>
<dbReference type="EMBL" id="JAESIY010000004">
    <property type="protein sequence ID" value="MBL3656038.1"/>
    <property type="molecule type" value="Genomic_DNA"/>
</dbReference>
<keyword evidence="2" id="KW-0732">Signal</keyword>
<keyword evidence="5" id="KW-1185">Reference proteome</keyword>
<dbReference type="InterPro" id="IPR008969">
    <property type="entry name" value="CarboxyPept-like_regulatory"/>
</dbReference>
<name>A0A937F8L0_9BACT</name>
<evidence type="ECO:0000313" key="4">
    <source>
        <dbReference type="EMBL" id="MBL3656038.1"/>
    </source>
</evidence>
<accession>A0A937F8L0</accession>
<reference evidence="4" key="1">
    <citation type="submission" date="2021-01" db="EMBL/GenBank/DDBJ databases">
        <title>Fulvivirga kasyanovii gen. nov., sp nov., a novel member of the phylum Bacteroidetes isolated from seawater in a mussel farm.</title>
        <authorList>
            <person name="Zhao L.-H."/>
            <person name="Wang Z.-J."/>
        </authorList>
    </citation>
    <scope>NUCLEOTIDE SEQUENCE</scope>
    <source>
        <strain evidence="4">2943</strain>
    </source>
</reference>
<dbReference type="Gene3D" id="2.170.130.10">
    <property type="entry name" value="TonB-dependent receptor, plug domain"/>
    <property type="match status" value="1"/>
</dbReference>
<keyword evidence="1" id="KW-0998">Cell outer membrane</keyword>
<feature type="signal peptide" evidence="2">
    <location>
        <begin position="1"/>
        <end position="21"/>
    </location>
</feature>
<dbReference type="InterPro" id="IPR037066">
    <property type="entry name" value="Plug_dom_sf"/>
</dbReference>
<comment type="similarity">
    <text evidence="1">Belongs to the TonB-dependent receptor family.</text>
</comment>
<comment type="caution">
    <text evidence="4">The sequence shown here is derived from an EMBL/GenBank/DDBJ whole genome shotgun (WGS) entry which is preliminary data.</text>
</comment>
<keyword evidence="4" id="KW-0121">Carboxypeptidase</keyword>
<dbReference type="GO" id="GO:0009279">
    <property type="term" value="C:cell outer membrane"/>
    <property type="evidence" value="ECO:0007669"/>
    <property type="project" value="UniProtKB-SubCell"/>
</dbReference>
<dbReference type="Gene3D" id="2.60.40.1120">
    <property type="entry name" value="Carboxypeptidase-like, regulatory domain"/>
    <property type="match status" value="1"/>
</dbReference>
<dbReference type="RefSeq" id="WP_202243799.1">
    <property type="nucleotide sequence ID" value="NZ_JAESIY010000004.1"/>
</dbReference>
<sequence>MKKFLLLSLTMLMLLGAKLQAQNRTVTGKVTSQEDGSALPGVNVVLKGTTSGSVTDIDGSYSVDVPPSGGVLVFSFIGLETQEVEIGSRSTVNLEMSDDVKQLNEVIIFGVAGATPKEKLTVSVTKVGEERLNAVTGMSLATSLTGKVAGVRISTPSGSPGENSNIQLRADNNLNGVNSDPLIIIDGQIMVGNLVDINADDVESMEIIKGASASALYGSRAGNGIAITTKRGSRLKNGQV</sequence>
<evidence type="ECO:0000259" key="3">
    <source>
        <dbReference type="Pfam" id="PF07715"/>
    </source>
</evidence>
<keyword evidence="1" id="KW-1134">Transmembrane beta strand</keyword>
<comment type="subcellular location">
    <subcellularLocation>
        <location evidence="1">Cell outer membrane</location>
        <topology evidence="1">Multi-pass membrane protein</topology>
    </subcellularLocation>
</comment>
<dbReference type="SUPFAM" id="SSF56935">
    <property type="entry name" value="Porins"/>
    <property type="match status" value="1"/>
</dbReference>
<dbReference type="SUPFAM" id="SSF49464">
    <property type="entry name" value="Carboxypeptidase regulatory domain-like"/>
    <property type="match status" value="1"/>
</dbReference>
<dbReference type="InterPro" id="IPR012910">
    <property type="entry name" value="Plug_dom"/>
</dbReference>
<protein>
    <submittedName>
        <fullName evidence="4">Carboxypeptidase-like regulatory domain-containing protein</fullName>
    </submittedName>
</protein>
<keyword evidence="1" id="KW-0472">Membrane</keyword>
<dbReference type="Pfam" id="PF07715">
    <property type="entry name" value="Plug"/>
    <property type="match status" value="1"/>
</dbReference>
<dbReference type="PROSITE" id="PS52016">
    <property type="entry name" value="TONB_DEPENDENT_REC_3"/>
    <property type="match status" value="1"/>
</dbReference>
<keyword evidence="4" id="KW-0378">Hydrolase</keyword>
<evidence type="ECO:0000313" key="5">
    <source>
        <dbReference type="Proteomes" id="UP000659388"/>
    </source>
</evidence>
<dbReference type="InterPro" id="IPR039426">
    <property type="entry name" value="TonB-dep_rcpt-like"/>
</dbReference>
<keyword evidence="1" id="KW-0812">Transmembrane</keyword>
<evidence type="ECO:0000256" key="2">
    <source>
        <dbReference type="SAM" id="SignalP"/>
    </source>
</evidence>
<dbReference type="Proteomes" id="UP000659388">
    <property type="component" value="Unassembled WGS sequence"/>
</dbReference>
<proteinExistence type="inferred from homology"/>
<dbReference type="AlphaFoldDB" id="A0A937F8L0"/>
<dbReference type="GO" id="GO:0004180">
    <property type="term" value="F:carboxypeptidase activity"/>
    <property type="evidence" value="ECO:0007669"/>
    <property type="project" value="UniProtKB-KW"/>
</dbReference>
<gene>
    <name evidence="4" type="ORF">JL102_07855</name>
</gene>
<dbReference type="Pfam" id="PF13715">
    <property type="entry name" value="CarbopepD_reg_2"/>
    <property type="match status" value="1"/>
</dbReference>
<keyword evidence="1" id="KW-0813">Transport</keyword>